<evidence type="ECO:0000256" key="8">
    <source>
        <dbReference type="HAMAP-Rule" id="MF_00101"/>
    </source>
</evidence>
<dbReference type="SUPFAM" id="SSF56214">
    <property type="entry name" value="4'-phosphopantetheinyl transferase"/>
    <property type="match status" value="1"/>
</dbReference>
<dbReference type="Proteomes" id="UP001214553">
    <property type="component" value="Chromosome"/>
</dbReference>
<dbReference type="EMBL" id="CP119108">
    <property type="protein sequence ID" value="WEG09177.1"/>
    <property type="molecule type" value="Genomic_DNA"/>
</dbReference>
<organism evidence="10 11">
    <name type="scientific">Microbacterium horticulturae</name>
    <dbReference type="NCBI Taxonomy" id="3028316"/>
    <lineage>
        <taxon>Bacteria</taxon>
        <taxon>Bacillati</taxon>
        <taxon>Actinomycetota</taxon>
        <taxon>Actinomycetes</taxon>
        <taxon>Micrococcales</taxon>
        <taxon>Microbacteriaceae</taxon>
        <taxon>Microbacterium</taxon>
    </lineage>
</organism>
<dbReference type="Gene3D" id="3.90.470.20">
    <property type="entry name" value="4'-phosphopantetheinyl transferase domain"/>
    <property type="match status" value="1"/>
</dbReference>
<dbReference type="InterPro" id="IPR004568">
    <property type="entry name" value="Ppantetheine-prot_Trfase_dom"/>
</dbReference>
<protein>
    <recommendedName>
        <fullName evidence="8">Holo-[acyl-carrier-protein] synthase</fullName>
        <shortName evidence="8">Holo-ACP synthase</shortName>
        <ecNumber evidence="8">2.7.8.7</ecNumber>
    </recommendedName>
    <alternativeName>
        <fullName evidence="8">4'-phosphopantetheinyl transferase AcpS</fullName>
    </alternativeName>
</protein>
<keyword evidence="3 8" id="KW-0479">Metal-binding</keyword>
<evidence type="ECO:0000256" key="1">
    <source>
        <dbReference type="ARBA" id="ARBA00022516"/>
    </source>
</evidence>
<feature type="binding site" evidence="8">
    <location>
        <position position="6"/>
    </location>
    <ligand>
        <name>Mg(2+)</name>
        <dbReference type="ChEBI" id="CHEBI:18420"/>
    </ligand>
</feature>
<keyword evidence="6 8" id="KW-0443">Lipid metabolism</keyword>
<feature type="binding site" evidence="8">
    <location>
        <position position="59"/>
    </location>
    <ligand>
        <name>Mg(2+)</name>
        <dbReference type="ChEBI" id="CHEBI:18420"/>
    </ligand>
</feature>
<keyword evidence="11" id="KW-1185">Reference proteome</keyword>
<dbReference type="InterPro" id="IPR008278">
    <property type="entry name" value="4-PPantetheinyl_Trfase_dom"/>
</dbReference>
<keyword evidence="7 8" id="KW-0275">Fatty acid biosynthesis</keyword>
<keyword evidence="4 8" id="KW-0276">Fatty acid metabolism</keyword>
<evidence type="ECO:0000313" key="10">
    <source>
        <dbReference type="EMBL" id="WEG09177.1"/>
    </source>
</evidence>
<name>A0ABY8BZ75_9MICO</name>
<keyword evidence="5 8" id="KW-0460">Magnesium</keyword>
<feature type="domain" description="4'-phosphopantetheinyl transferase" evidence="9">
    <location>
        <begin position="2"/>
        <end position="99"/>
    </location>
</feature>
<keyword evidence="2 8" id="KW-0808">Transferase</keyword>
<dbReference type="RefSeq" id="WP_275278501.1">
    <property type="nucleotide sequence ID" value="NZ_CP119108.1"/>
</dbReference>
<reference evidence="10 11" key="1">
    <citation type="submission" date="2023-03" db="EMBL/GenBank/DDBJ databases">
        <title>Genome sequence of Microbacterium sp. KACC 23027.</title>
        <authorList>
            <person name="Kim S."/>
            <person name="Heo J."/>
            <person name="Kwon S.-W."/>
        </authorList>
    </citation>
    <scope>NUCLEOTIDE SEQUENCE [LARGE SCALE GENOMIC DNA]</scope>
    <source>
        <strain evidence="10 11">KACC 23027</strain>
    </source>
</reference>
<evidence type="ECO:0000256" key="3">
    <source>
        <dbReference type="ARBA" id="ARBA00022723"/>
    </source>
</evidence>
<evidence type="ECO:0000256" key="4">
    <source>
        <dbReference type="ARBA" id="ARBA00022832"/>
    </source>
</evidence>
<dbReference type="NCBIfam" id="TIGR00556">
    <property type="entry name" value="pantethn_trn"/>
    <property type="match status" value="1"/>
</dbReference>
<proteinExistence type="inferred from homology"/>
<keyword evidence="8" id="KW-0963">Cytoplasm</keyword>
<comment type="similarity">
    <text evidence="8">Belongs to the P-Pant transferase superfamily. AcpS family.</text>
</comment>
<evidence type="ECO:0000259" key="9">
    <source>
        <dbReference type="Pfam" id="PF01648"/>
    </source>
</evidence>
<dbReference type="HAMAP" id="MF_00101">
    <property type="entry name" value="AcpS"/>
    <property type="match status" value="1"/>
</dbReference>
<comment type="function">
    <text evidence="8">Transfers the 4'-phosphopantetheine moiety from coenzyme A to a Ser of acyl-carrier-protein.</text>
</comment>
<evidence type="ECO:0000313" key="11">
    <source>
        <dbReference type="Proteomes" id="UP001214553"/>
    </source>
</evidence>
<comment type="cofactor">
    <cofactor evidence="8">
        <name>Mg(2+)</name>
        <dbReference type="ChEBI" id="CHEBI:18420"/>
    </cofactor>
</comment>
<evidence type="ECO:0000256" key="6">
    <source>
        <dbReference type="ARBA" id="ARBA00023098"/>
    </source>
</evidence>
<gene>
    <name evidence="8" type="primary">acpS</name>
    <name evidence="10" type="ORF">PU630_01035</name>
</gene>
<comment type="catalytic activity">
    <reaction evidence="8">
        <text>apo-[ACP] + CoA = holo-[ACP] + adenosine 3',5'-bisphosphate + H(+)</text>
        <dbReference type="Rhea" id="RHEA:12068"/>
        <dbReference type="Rhea" id="RHEA-COMP:9685"/>
        <dbReference type="Rhea" id="RHEA-COMP:9690"/>
        <dbReference type="ChEBI" id="CHEBI:15378"/>
        <dbReference type="ChEBI" id="CHEBI:29999"/>
        <dbReference type="ChEBI" id="CHEBI:57287"/>
        <dbReference type="ChEBI" id="CHEBI:58343"/>
        <dbReference type="ChEBI" id="CHEBI:64479"/>
        <dbReference type="EC" id="2.7.8.7"/>
    </reaction>
</comment>
<accession>A0ABY8BZ75</accession>
<keyword evidence="1 8" id="KW-0444">Lipid biosynthesis</keyword>
<sequence>MRVGIDVQSVNEVRDALVNFGDRYRRRLFTDSEISDCGGWGAPPVSSAPSLAGRFAAKEATLKALRVDNLVPSWRDIEIVRERGGWPSLRLHALAAEIARDASLTAFDVSFSHTEGIASAIVIAR</sequence>
<evidence type="ECO:0000256" key="5">
    <source>
        <dbReference type="ARBA" id="ARBA00022842"/>
    </source>
</evidence>
<dbReference type="EC" id="2.7.8.7" evidence="8"/>
<dbReference type="InterPro" id="IPR002582">
    <property type="entry name" value="ACPS"/>
</dbReference>
<dbReference type="InterPro" id="IPR037143">
    <property type="entry name" value="4-PPantetheinyl_Trfase_dom_sf"/>
</dbReference>
<dbReference type="Pfam" id="PF01648">
    <property type="entry name" value="ACPS"/>
    <property type="match status" value="1"/>
</dbReference>
<evidence type="ECO:0000256" key="2">
    <source>
        <dbReference type="ARBA" id="ARBA00022679"/>
    </source>
</evidence>
<comment type="subcellular location">
    <subcellularLocation>
        <location evidence="8">Cytoplasm</location>
    </subcellularLocation>
</comment>
<evidence type="ECO:0000256" key="7">
    <source>
        <dbReference type="ARBA" id="ARBA00023160"/>
    </source>
</evidence>